<comment type="caution">
    <text evidence="1">The sequence shown here is derived from an EMBL/GenBank/DDBJ whole genome shotgun (WGS) entry which is preliminary data.</text>
</comment>
<organism evidence="1 2">
    <name type="scientific">Arabis nemorensis</name>
    <dbReference type="NCBI Taxonomy" id="586526"/>
    <lineage>
        <taxon>Eukaryota</taxon>
        <taxon>Viridiplantae</taxon>
        <taxon>Streptophyta</taxon>
        <taxon>Embryophyta</taxon>
        <taxon>Tracheophyta</taxon>
        <taxon>Spermatophyta</taxon>
        <taxon>Magnoliopsida</taxon>
        <taxon>eudicotyledons</taxon>
        <taxon>Gunneridae</taxon>
        <taxon>Pentapetalae</taxon>
        <taxon>rosids</taxon>
        <taxon>malvids</taxon>
        <taxon>Brassicales</taxon>
        <taxon>Brassicaceae</taxon>
        <taxon>Arabideae</taxon>
        <taxon>Arabis</taxon>
    </lineage>
</organism>
<evidence type="ECO:0000313" key="1">
    <source>
        <dbReference type="EMBL" id="VVA94404.1"/>
    </source>
</evidence>
<sequence>MRLCRVKHTANQRSLELLDDFGIVKSRHLNGMGESRFRPSLGATILPKKAIARDVEGERSRMRCC</sequence>
<dbReference type="Proteomes" id="UP000489600">
    <property type="component" value="Unassembled WGS sequence"/>
</dbReference>
<keyword evidence="2" id="KW-1185">Reference proteome</keyword>
<evidence type="ECO:0000313" key="2">
    <source>
        <dbReference type="Proteomes" id="UP000489600"/>
    </source>
</evidence>
<name>A0A565AZX0_9BRAS</name>
<protein>
    <submittedName>
        <fullName evidence="1">Uncharacterized protein</fullName>
    </submittedName>
</protein>
<proteinExistence type="predicted"/>
<dbReference type="EMBL" id="CABITT030000002">
    <property type="protein sequence ID" value="VVA94404.1"/>
    <property type="molecule type" value="Genomic_DNA"/>
</dbReference>
<gene>
    <name evidence="1" type="ORF">ANE_LOCUS4849</name>
</gene>
<dbReference type="AlphaFoldDB" id="A0A565AZX0"/>
<accession>A0A565AZX0</accession>
<reference evidence="1" key="1">
    <citation type="submission" date="2019-07" db="EMBL/GenBank/DDBJ databases">
        <authorList>
            <person name="Dittberner H."/>
        </authorList>
    </citation>
    <scope>NUCLEOTIDE SEQUENCE [LARGE SCALE GENOMIC DNA]</scope>
</reference>